<reference evidence="2" key="1">
    <citation type="submission" date="2022-11" db="UniProtKB">
        <authorList>
            <consortium name="WormBaseParasite"/>
        </authorList>
    </citation>
    <scope>IDENTIFICATION</scope>
</reference>
<dbReference type="WBParaSite" id="nRc.2.0.1.t14412-RA">
    <property type="protein sequence ID" value="nRc.2.0.1.t14412-RA"/>
    <property type="gene ID" value="nRc.2.0.1.g14412"/>
</dbReference>
<dbReference type="AlphaFoldDB" id="A0A915IJQ8"/>
<protein>
    <submittedName>
        <fullName evidence="2">Uncharacterized protein</fullName>
    </submittedName>
</protein>
<proteinExistence type="predicted"/>
<keyword evidence="1" id="KW-1185">Reference proteome</keyword>
<evidence type="ECO:0000313" key="1">
    <source>
        <dbReference type="Proteomes" id="UP000887565"/>
    </source>
</evidence>
<accession>A0A915IJQ8</accession>
<name>A0A915IJQ8_ROMCU</name>
<organism evidence="1 2">
    <name type="scientific">Romanomermis culicivorax</name>
    <name type="common">Nematode worm</name>
    <dbReference type="NCBI Taxonomy" id="13658"/>
    <lineage>
        <taxon>Eukaryota</taxon>
        <taxon>Metazoa</taxon>
        <taxon>Ecdysozoa</taxon>
        <taxon>Nematoda</taxon>
        <taxon>Enoplea</taxon>
        <taxon>Dorylaimia</taxon>
        <taxon>Mermithida</taxon>
        <taxon>Mermithoidea</taxon>
        <taxon>Mermithidae</taxon>
        <taxon>Romanomermis</taxon>
    </lineage>
</organism>
<evidence type="ECO:0000313" key="2">
    <source>
        <dbReference type="WBParaSite" id="nRc.2.0.1.t14412-RA"/>
    </source>
</evidence>
<sequence>MIEAISDTSSECGKFLRNEEQNFGSGSHVVKALEEKTVDPTSWEGPVVMQRLYLPAEPFLEMALFINVTDHRQTYDNDEIKRIKICEY</sequence>
<dbReference type="Proteomes" id="UP000887565">
    <property type="component" value="Unplaced"/>
</dbReference>